<dbReference type="GO" id="GO:0030272">
    <property type="term" value="F:5-formyltetrahydrofolate cyclo-ligase activity"/>
    <property type="evidence" value="ECO:0007669"/>
    <property type="project" value="UniProtKB-EC"/>
</dbReference>
<dbReference type="Pfam" id="PF01812">
    <property type="entry name" value="5-FTHF_cyc-lig"/>
    <property type="match status" value="1"/>
</dbReference>
<dbReference type="Proteomes" id="UP000004840">
    <property type="component" value="Unassembled WGS sequence"/>
</dbReference>
<evidence type="ECO:0000256" key="2">
    <source>
        <dbReference type="ARBA" id="ARBA00022741"/>
    </source>
</evidence>
<protein>
    <recommendedName>
        <fullName evidence="5">5-formyltetrahydrofolate cyclo-ligase</fullName>
        <ecNumber evidence="5">6.3.3.2</ecNumber>
    </recommendedName>
</protein>
<dbReference type="NCBIfam" id="TIGR02727">
    <property type="entry name" value="MTHFS_bact"/>
    <property type="match status" value="1"/>
</dbReference>
<keyword evidence="5" id="KW-0460">Magnesium</keyword>
<proteinExistence type="inferred from homology"/>
<evidence type="ECO:0000313" key="7">
    <source>
        <dbReference type="Proteomes" id="UP000004840"/>
    </source>
</evidence>
<comment type="caution">
    <text evidence="6">The sequence shown here is derived from an EMBL/GenBank/DDBJ whole genome shotgun (WGS) entry which is preliminary data.</text>
</comment>
<dbReference type="PANTHER" id="PTHR23407">
    <property type="entry name" value="ATPASE INHIBITOR/5-FORMYLTETRAHYDROFOLATE CYCLO-LIGASE"/>
    <property type="match status" value="1"/>
</dbReference>
<organism evidence="6 7">
    <name type="scientific">Corynebacterium casei UCMA 3821</name>
    <dbReference type="NCBI Taxonomy" id="1110505"/>
    <lineage>
        <taxon>Bacteria</taxon>
        <taxon>Bacillati</taxon>
        <taxon>Actinomycetota</taxon>
        <taxon>Actinomycetes</taxon>
        <taxon>Mycobacteriales</taxon>
        <taxon>Corynebacteriaceae</taxon>
        <taxon>Corynebacterium</taxon>
    </lineage>
</organism>
<dbReference type="Gene3D" id="3.40.50.10420">
    <property type="entry name" value="NagB/RpiA/CoA transferase-like"/>
    <property type="match status" value="1"/>
</dbReference>
<dbReference type="GO" id="GO:0035999">
    <property type="term" value="P:tetrahydrofolate interconversion"/>
    <property type="evidence" value="ECO:0007669"/>
    <property type="project" value="TreeGrafter"/>
</dbReference>
<dbReference type="PANTHER" id="PTHR23407:SF1">
    <property type="entry name" value="5-FORMYLTETRAHYDROFOLATE CYCLO-LIGASE"/>
    <property type="match status" value="1"/>
</dbReference>
<comment type="similarity">
    <text evidence="1 5">Belongs to the 5-formyltetrahydrofolate cyclo-ligase family.</text>
</comment>
<dbReference type="GO" id="GO:0046872">
    <property type="term" value="F:metal ion binding"/>
    <property type="evidence" value="ECO:0007669"/>
    <property type="project" value="UniProtKB-KW"/>
</dbReference>
<dbReference type="InterPro" id="IPR037171">
    <property type="entry name" value="NagB/RpiA_transferase-like"/>
</dbReference>
<dbReference type="EMBL" id="CAFW01000081">
    <property type="protein sequence ID" value="CCE55545.1"/>
    <property type="molecule type" value="Genomic_DNA"/>
</dbReference>
<dbReference type="InterPro" id="IPR024185">
    <property type="entry name" value="FTHF_cligase-like_sf"/>
</dbReference>
<feature type="binding site" evidence="4">
    <location>
        <position position="54"/>
    </location>
    <ligand>
        <name>substrate</name>
    </ligand>
</feature>
<evidence type="ECO:0000256" key="4">
    <source>
        <dbReference type="PIRSR" id="PIRSR006806-1"/>
    </source>
</evidence>
<dbReference type="PIRSF" id="PIRSF006806">
    <property type="entry name" value="FTHF_cligase"/>
    <property type="match status" value="1"/>
</dbReference>
<evidence type="ECO:0000256" key="1">
    <source>
        <dbReference type="ARBA" id="ARBA00010638"/>
    </source>
</evidence>
<keyword evidence="3 4" id="KW-0067">ATP-binding</keyword>
<name>G7HZD0_9CORY</name>
<evidence type="ECO:0000313" key="6">
    <source>
        <dbReference type="EMBL" id="CCE55545.1"/>
    </source>
</evidence>
<evidence type="ECO:0000256" key="3">
    <source>
        <dbReference type="ARBA" id="ARBA00022840"/>
    </source>
</evidence>
<comment type="catalytic activity">
    <reaction evidence="5">
        <text>(6S)-5-formyl-5,6,7,8-tetrahydrofolate + ATP = (6R)-5,10-methenyltetrahydrofolate + ADP + phosphate</text>
        <dbReference type="Rhea" id="RHEA:10488"/>
        <dbReference type="ChEBI" id="CHEBI:30616"/>
        <dbReference type="ChEBI" id="CHEBI:43474"/>
        <dbReference type="ChEBI" id="CHEBI:57455"/>
        <dbReference type="ChEBI" id="CHEBI:57457"/>
        <dbReference type="ChEBI" id="CHEBI:456216"/>
        <dbReference type="EC" id="6.3.3.2"/>
    </reaction>
</comment>
<dbReference type="AlphaFoldDB" id="G7HZD0"/>
<dbReference type="InterPro" id="IPR002698">
    <property type="entry name" value="FTHF_cligase"/>
</dbReference>
<reference evidence="6 7" key="1">
    <citation type="journal article" date="2012" name="J. Bacteriol.">
        <title>Genome Sequence of Corynebacterium casei UCMA 3821, Isolated from a Smear-Ripened Cheese.</title>
        <authorList>
            <person name="Monnet C."/>
            <person name="Loux V."/>
            <person name="Bento P."/>
            <person name="Gibrat J.F."/>
            <person name="Straub C."/>
            <person name="Bonnarme P."/>
            <person name="Landaud S."/>
            <person name="Irlinger F."/>
        </authorList>
    </citation>
    <scope>NUCLEOTIDE SEQUENCE [LARGE SCALE GENOMIC DNA]</scope>
    <source>
        <strain evidence="6 7">UCMA 3821</strain>
    </source>
</reference>
<dbReference type="EC" id="6.3.3.2" evidence="5"/>
<dbReference type="SUPFAM" id="SSF100950">
    <property type="entry name" value="NagB/RpiA/CoA transferase-like"/>
    <property type="match status" value="1"/>
</dbReference>
<feature type="binding site" evidence="4">
    <location>
        <begin position="6"/>
        <end position="10"/>
    </location>
    <ligand>
        <name>ATP</name>
        <dbReference type="ChEBI" id="CHEBI:30616"/>
    </ligand>
</feature>
<comment type="cofactor">
    <cofactor evidence="5">
        <name>Mg(2+)</name>
        <dbReference type="ChEBI" id="CHEBI:18420"/>
    </cofactor>
</comment>
<dbReference type="GO" id="GO:0009396">
    <property type="term" value="P:folic acid-containing compound biosynthetic process"/>
    <property type="evidence" value="ECO:0007669"/>
    <property type="project" value="TreeGrafter"/>
</dbReference>
<evidence type="ECO:0000256" key="5">
    <source>
        <dbReference type="RuleBase" id="RU361279"/>
    </source>
</evidence>
<keyword evidence="5" id="KW-0479">Metal-binding</keyword>
<gene>
    <name evidence="6" type="ORF">CCAS_10235</name>
</gene>
<accession>G7HZD0</accession>
<sequence>MVAMTKQDIRQAHTSARKQLTEDVKAAKDAALTGAILEQAKGLKVAAYSPLGSEPGGKNFVEELHAVAAEVWLPLSGKDGMLTWSLYEGPESMAPGALGIAEPTGEQYDSTTLADLDIIFAPALAVDKSGMRLGKGAGYYDRALAAVQPRPKVIAVVYAEEVIDEVPHDSFDQAVDSVITD</sequence>
<keyword evidence="6" id="KW-0436">Ligase</keyword>
<dbReference type="GO" id="GO:0005524">
    <property type="term" value="F:ATP binding"/>
    <property type="evidence" value="ECO:0007669"/>
    <property type="project" value="UniProtKB-KW"/>
</dbReference>
<feature type="binding site" evidence="4">
    <location>
        <begin position="132"/>
        <end position="140"/>
    </location>
    <ligand>
        <name>ATP</name>
        <dbReference type="ChEBI" id="CHEBI:30616"/>
    </ligand>
</feature>
<keyword evidence="2 4" id="KW-0547">Nucleotide-binding</keyword>